<dbReference type="SUPFAM" id="SSF52540">
    <property type="entry name" value="P-loop containing nucleoside triphosphate hydrolases"/>
    <property type="match status" value="1"/>
</dbReference>
<dbReference type="Gene3D" id="3.40.50.300">
    <property type="entry name" value="P-loop containing nucleotide triphosphate hydrolases"/>
    <property type="match status" value="2"/>
</dbReference>
<proteinExistence type="inferred from homology"/>
<comment type="caution">
    <text evidence="12">The sequence shown here is derived from an EMBL/GenBank/DDBJ whole genome shotgun (WGS) entry which is preliminary data.</text>
</comment>
<evidence type="ECO:0000256" key="4">
    <source>
        <dbReference type="ARBA" id="ARBA00022741"/>
    </source>
</evidence>
<dbReference type="NCBIfam" id="TIGR00634">
    <property type="entry name" value="recN"/>
    <property type="match status" value="1"/>
</dbReference>
<feature type="coiled-coil region" evidence="10">
    <location>
        <begin position="164"/>
        <end position="191"/>
    </location>
</feature>
<dbReference type="InterPro" id="IPR027417">
    <property type="entry name" value="P-loop_NTPase"/>
</dbReference>
<keyword evidence="7 9" id="KW-0234">DNA repair</keyword>
<dbReference type="PIRSF" id="PIRSF003128">
    <property type="entry name" value="RecN"/>
    <property type="match status" value="1"/>
</dbReference>
<keyword evidence="5 9" id="KW-0227">DNA damage</keyword>
<gene>
    <name evidence="12" type="ORF">J2Z35_001392</name>
</gene>
<feature type="coiled-coil region" evidence="10">
    <location>
        <begin position="342"/>
        <end position="369"/>
    </location>
</feature>
<comment type="function">
    <text evidence="1 9">May be involved in recombinational repair of damaged DNA.</text>
</comment>
<keyword evidence="6" id="KW-0067">ATP-binding</keyword>
<keyword evidence="4" id="KW-0547">Nucleotide-binding</keyword>
<evidence type="ECO:0000256" key="5">
    <source>
        <dbReference type="ARBA" id="ARBA00022763"/>
    </source>
</evidence>
<dbReference type="PANTHER" id="PTHR11059">
    <property type="entry name" value="DNA REPAIR PROTEIN RECN"/>
    <property type="match status" value="1"/>
</dbReference>
<evidence type="ECO:0000313" key="13">
    <source>
        <dbReference type="Proteomes" id="UP001314903"/>
    </source>
</evidence>
<accession>A0ABS4KII2</accession>
<dbReference type="RefSeq" id="WP_209660658.1">
    <property type="nucleotide sequence ID" value="NZ_JAGGLI010000013.1"/>
</dbReference>
<dbReference type="EMBL" id="JAGGLI010000013">
    <property type="protein sequence ID" value="MBP2027595.1"/>
    <property type="molecule type" value="Genomic_DNA"/>
</dbReference>
<dbReference type="Proteomes" id="UP001314903">
    <property type="component" value="Unassembled WGS sequence"/>
</dbReference>
<keyword evidence="10" id="KW-0175">Coiled coil</keyword>
<organism evidence="12 13">
    <name type="scientific">Acetoanaerobium pronyense</name>
    <dbReference type="NCBI Taxonomy" id="1482736"/>
    <lineage>
        <taxon>Bacteria</taxon>
        <taxon>Bacillati</taxon>
        <taxon>Bacillota</taxon>
        <taxon>Clostridia</taxon>
        <taxon>Peptostreptococcales</taxon>
        <taxon>Filifactoraceae</taxon>
        <taxon>Acetoanaerobium</taxon>
    </lineage>
</organism>
<evidence type="ECO:0000256" key="10">
    <source>
        <dbReference type="SAM" id="Coils"/>
    </source>
</evidence>
<evidence type="ECO:0000256" key="2">
    <source>
        <dbReference type="ARBA" id="ARBA00009441"/>
    </source>
</evidence>
<evidence type="ECO:0000256" key="3">
    <source>
        <dbReference type="ARBA" id="ARBA00021315"/>
    </source>
</evidence>
<evidence type="ECO:0000259" key="11">
    <source>
        <dbReference type="Pfam" id="PF02463"/>
    </source>
</evidence>
<dbReference type="InterPro" id="IPR003395">
    <property type="entry name" value="RecF/RecN/SMC_N"/>
</dbReference>
<dbReference type="CDD" id="cd03241">
    <property type="entry name" value="ABC_RecN"/>
    <property type="match status" value="2"/>
</dbReference>
<evidence type="ECO:0000256" key="6">
    <source>
        <dbReference type="ARBA" id="ARBA00022840"/>
    </source>
</evidence>
<reference evidence="12 13" key="1">
    <citation type="submission" date="2021-03" db="EMBL/GenBank/DDBJ databases">
        <title>Genomic Encyclopedia of Type Strains, Phase IV (KMG-IV): sequencing the most valuable type-strain genomes for metagenomic binning, comparative biology and taxonomic classification.</title>
        <authorList>
            <person name="Goeker M."/>
        </authorList>
    </citation>
    <scope>NUCLEOTIDE SEQUENCE [LARGE SCALE GENOMIC DNA]</scope>
    <source>
        <strain evidence="12 13">DSM 27512</strain>
    </source>
</reference>
<evidence type="ECO:0000313" key="12">
    <source>
        <dbReference type="EMBL" id="MBP2027595.1"/>
    </source>
</evidence>
<evidence type="ECO:0000256" key="1">
    <source>
        <dbReference type="ARBA" id="ARBA00003618"/>
    </source>
</evidence>
<comment type="similarity">
    <text evidence="2 9">Belongs to the RecN family.</text>
</comment>
<keyword evidence="13" id="KW-1185">Reference proteome</keyword>
<evidence type="ECO:0000256" key="9">
    <source>
        <dbReference type="PIRNR" id="PIRNR003128"/>
    </source>
</evidence>
<dbReference type="Pfam" id="PF02463">
    <property type="entry name" value="SMC_N"/>
    <property type="match status" value="1"/>
</dbReference>
<sequence length="560" mass="64358">MLKEISIKDFALIDDLKINLKKGFNVFTGETGSGKSIIIDALSFALGKRSDKSYVRTGKDKSIIEAIFFISQNTRLKISPLLEAEGIDLNEDVIFLRRELFSDGRSTCRINGTLVTINFLKKLSTFLIAIHGQNEFDTLLEKEKQIEIVDEYGGIRKNQEYKDYTELYIEYKEIQNSIKKLSKESSEFEIAREIDLLQYQINEIQDAKLSKTEIEEIQGKLDFWENSEEISLAVNKSYNLLYSDKENILKSLNDILRDFEKYKNMDSSIASWTTILEDIYYKLEDLAFSVRDELGKFEYDSEILNQTKARFDTINKILTKYGKTYEEVMEFLEKSLLRTEYLENISINSEKLKYKLGEIENEMNFLSKNLYMMRIKAAKEFEKEIILELESLGMINTRFKVEILESDTFNEIGKDSLEFLITFNKGENLKPFKKVASGGEISRFMLALKKIISGVGDVDSMIFDEIDTGISGVASQMVGNKMNEISKTSQVICITHLPQIASKGTSHYLVEKIEVGDMTKTVVETLDKEERVKEIAKMLGGQNITNYSLKYAKELISNNN</sequence>
<feature type="domain" description="RecF/RecN/SMC N-terminal" evidence="11">
    <location>
        <begin position="1"/>
        <end position="511"/>
    </location>
</feature>
<evidence type="ECO:0000256" key="8">
    <source>
        <dbReference type="ARBA" id="ARBA00033408"/>
    </source>
</evidence>
<dbReference type="InterPro" id="IPR004604">
    <property type="entry name" value="DNA_recomb/repair_RecN"/>
</dbReference>
<evidence type="ECO:0000256" key="7">
    <source>
        <dbReference type="ARBA" id="ARBA00023204"/>
    </source>
</evidence>
<dbReference type="PANTHER" id="PTHR11059:SF0">
    <property type="entry name" value="DNA REPAIR PROTEIN RECN"/>
    <property type="match status" value="1"/>
</dbReference>
<name>A0ABS4KII2_9FIRM</name>
<protein>
    <recommendedName>
        <fullName evidence="3 9">DNA repair protein RecN</fullName>
    </recommendedName>
    <alternativeName>
        <fullName evidence="8 9">Recombination protein N</fullName>
    </alternativeName>
</protein>